<dbReference type="InterPro" id="IPR001845">
    <property type="entry name" value="HTH_ArsR_DNA-bd_dom"/>
</dbReference>
<dbReference type="InterPro" id="IPR051081">
    <property type="entry name" value="HTH_MetalResp_TranReg"/>
</dbReference>
<evidence type="ECO:0000256" key="3">
    <source>
        <dbReference type="ARBA" id="ARBA00023163"/>
    </source>
</evidence>
<evidence type="ECO:0000256" key="1">
    <source>
        <dbReference type="ARBA" id="ARBA00023015"/>
    </source>
</evidence>
<dbReference type="PROSITE" id="PS50987">
    <property type="entry name" value="HTH_ARSR_2"/>
    <property type="match status" value="1"/>
</dbReference>
<dbReference type="Gene3D" id="1.10.10.10">
    <property type="entry name" value="Winged helix-like DNA-binding domain superfamily/Winged helix DNA-binding domain"/>
    <property type="match status" value="1"/>
</dbReference>
<evidence type="ECO:0000313" key="5">
    <source>
        <dbReference type="EMBL" id="KXV17570.1"/>
    </source>
</evidence>
<dbReference type="GO" id="GO:0003677">
    <property type="term" value="F:DNA binding"/>
    <property type="evidence" value="ECO:0007669"/>
    <property type="project" value="UniProtKB-KW"/>
</dbReference>
<evidence type="ECO:0000313" key="6">
    <source>
        <dbReference type="Proteomes" id="UP000075526"/>
    </source>
</evidence>
<dbReference type="SMART" id="SM00418">
    <property type="entry name" value="HTH_ARSR"/>
    <property type="match status" value="1"/>
</dbReference>
<dbReference type="PATRIC" id="fig|178901.13.peg.399"/>
<keyword evidence="1" id="KW-0805">Transcription regulation</keyword>
<organism evidence="5 6">
    <name type="scientific">Acetobacter malorum</name>
    <dbReference type="NCBI Taxonomy" id="178901"/>
    <lineage>
        <taxon>Bacteria</taxon>
        <taxon>Pseudomonadati</taxon>
        <taxon>Pseudomonadota</taxon>
        <taxon>Alphaproteobacteria</taxon>
        <taxon>Acetobacterales</taxon>
        <taxon>Acetobacteraceae</taxon>
        <taxon>Acetobacter</taxon>
    </lineage>
</organism>
<dbReference type="AlphaFoldDB" id="A0A149RT62"/>
<feature type="domain" description="HTH arsR-type" evidence="4">
    <location>
        <begin position="1"/>
        <end position="87"/>
    </location>
</feature>
<dbReference type="CDD" id="cd00090">
    <property type="entry name" value="HTH_ARSR"/>
    <property type="match status" value="1"/>
</dbReference>
<name>A0A149RT62_9PROT</name>
<proteinExistence type="predicted"/>
<protein>
    <submittedName>
        <fullName evidence="5">ArsR family transcriptional regulator</fullName>
    </submittedName>
</protein>
<reference evidence="5 6" key="1">
    <citation type="submission" date="2015-06" db="EMBL/GenBank/DDBJ databases">
        <title>Improved classification and identification of acetic acid bacteria using matrix-assisted laser desorption/ionization time-of-flight mass spectrometry; Gluconobacter nephelii and Gluconobacter uchimurae are later heterotypic synonyms of Gluconobacter japonicus and Gluconobacter oxydans, respectively.</title>
        <authorList>
            <person name="Li L."/>
            <person name="Cleenwerck I."/>
            <person name="De Vuyst L."/>
            <person name="Vandamme P."/>
        </authorList>
    </citation>
    <scope>NUCLEOTIDE SEQUENCE [LARGE SCALE GENOMIC DNA]</scope>
    <source>
        <strain evidence="5 6">LMG 1552</strain>
    </source>
</reference>
<keyword evidence="2" id="KW-0238">DNA-binding</keyword>
<gene>
    <name evidence="5" type="ORF">AD933_04230</name>
</gene>
<sequence>MNDVFKALADPTRRAILEMLRTREMTAGDIADCFTLAKPTLSGHLAVLLAADLVHRERIGTTLVYHLKLSVLEEAWLRLASTMRLGKSDPSCNTDTAPASPLR</sequence>
<dbReference type="PRINTS" id="PR00778">
    <property type="entry name" value="HTHARSR"/>
</dbReference>
<dbReference type="NCBIfam" id="NF033788">
    <property type="entry name" value="HTH_metalloreg"/>
    <property type="match status" value="1"/>
</dbReference>
<comment type="caution">
    <text evidence="5">The sequence shown here is derived from an EMBL/GenBank/DDBJ whole genome shotgun (WGS) entry which is preliminary data.</text>
</comment>
<dbReference type="RefSeq" id="WP_061507722.1">
    <property type="nucleotide sequence ID" value="NZ_CALAZD010000138.1"/>
</dbReference>
<evidence type="ECO:0000256" key="2">
    <source>
        <dbReference type="ARBA" id="ARBA00023125"/>
    </source>
</evidence>
<dbReference type="InterPro" id="IPR011991">
    <property type="entry name" value="ArsR-like_HTH"/>
</dbReference>
<keyword evidence="3" id="KW-0804">Transcription</keyword>
<dbReference type="InterPro" id="IPR036390">
    <property type="entry name" value="WH_DNA-bd_sf"/>
</dbReference>
<dbReference type="PANTHER" id="PTHR33154">
    <property type="entry name" value="TRANSCRIPTIONAL REGULATOR, ARSR FAMILY"/>
    <property type="match status" value="1"/>
</dbReference>
<dbReference type="Pfam" id="PF12840">
    <property type="entry name" value="HTH_20"/>
    <property type="match status" value="1"/>
</dbReference>
<dbReference type="InterPro" id="IPR036388">
    <property type="entry name" value="WH-like_DNA-bd_sf"/>
</dbReference>
<dbReference type="PANTHER" id="PTHR33154:SF33">
    <property type="entry name" value="TRANSCRIPTIONAL REPRESSOR SDPR"/>
    <property type="match status" value="1"/>
</dbReference>
<dbReference type="EMBL" id="LHZF01000146">
    <property type="protein sequence ID" value="KXV17570.1"/>
    <property type="molecule type" value="Genomic_DNA"/>
</dbReference>
<accession>A0A149RT62</accession>
<dbReference type="SUPFAM" id="SSF46785">
    <property type="entry name" value="Winged helix' DNA-binding domain"/>
    <property type="match status" value="1"/>
</dbReference>
<dbReference type="GO" id="GO:0003700">
    <property type="term" value="F:DNA-binding transcription factor activity"/>
    <property type="evidence" value="ECO:0007669"/>
    <property type="project" value="InterPro"/>
</dbReference>
<evidence type="ECO:0000259" key="4">
    <source>
        <dbReference type="PROSITE" id="PS50987"/>
    </source>
</evidence>
<dbReference type="Proteomes" id="UP000075526">
    <property type="component" value="Unassembled WGS sequence"/>
</dbReference>